<organism evidence="1">
    <name type="scientific">viral metagenome</name>
    <dbReference type="NCBI Taxonomy" id="1070528"/>
    <lineage>
        <taxon>unclassified sequences</taxon>
        <taxon>metagenomes</taxon>
        <taxon>organismal metagenomes</taxon>
    </lineage>
</organism>
<proteinExistence type="predicted"/>
<dbReference type="AlphaFoldDB" id="A0A6C0ECZ6"/>
<accession>A0A6C0ECZ6</accession>
<evidence type="ECO:0000313" key="1">
    <source>
        <dbReference type="EMBL" id="QHT26612.1"/>
    </source>
</evidence>
<reference evidence="1" key="1">
    <citation type="journal article" date="2020" name="Nature">
        <title>Giant virus diversity and host interactions through global metagenomics.</title>
        <authorList>
            <person name="Schulz F."/>
            <person name="Roux S."/>
            <person name="Paez-Espino D."/>
            <person name="Jungbluth S."/>
            <person name="Walsh D.A."/>
            <person name="Denef V.J."/>
            <person name="McMahon K.D."/>
            <person name="Konstantinidis K.T."/>
            <person name="Eloe-Fadrosh E.A."/>
            <person name="Kyrpides N.C."/>
            <person name="Woyke T."/>
        </authorList>
    </citation>
    <scope>NUCLEOTIDE SEQUENCE</scope>
    <source>
        <strain evidence="1">GVMAG-M-3300023179-2</strain>
    </source>
</reference>
<sequence length="874" mass="98608">MTAFSKLVNFKNRDALDVYNKALSKFDLGPLSSQVAAVIDCSVKKREIVGKIVDVFSYTVTKDDVHYADPRIGPELSKLVPRTSIILHDPITGKVYPTFALKKLSRSSPDALETKQDRIAKLKISRKVNGKPCSLQIQQIDGETFVVFIQKKVHVHVPLTALEAFQSNQIMDYFSEHDQLKELFEVINTDLDKYIKLLNLLGENSVITGELDDGRHIECPSGPKMFVLHTAMNGLTSIDFSVIEEYCRTNSLACVTYDTIVLSSEGSKLHHMWAHLMEYAKKNLNCDTEGWVVLVLDDQDNLIMPMKAKKLPYTIMRSLRQMLLHGKRSDVVTEHDLHRCIDEFKKIFREDPGKTRYFGITKKGQRRWLEWLENQFAVFAARYRSAEGIPMMREDVSIQTYYGKMNGFGWFLSQLVGLGMEPFVLETDDVDFSPDAFINNIFEEDNMVESSDLLLKTIPLVSSEYTVEQVVDTFNNLRKSKPKNKPLLVIMFQGLPGGSKTFIANELVKALIRSGILAMYICQDSMGKDGVIQAIENCRLTDTIAVIARCHLGQDDKKIYLGSKGLRNGDRLVKFSVGTNDIKTLLRSILGVIHRDSQVTGTGFSYSSTDPDRMLQVHRDLLTKWSNNADAYPEEVFGPSYMIDLLASDPFEGISETGSFAEIRNYFVVNGLLEESGAMTEKMHGTLIPIQTTINRIMASLISPSTIWGTWNTGCVRQSESVQKKDKVLYFCLKFDVQQVSELIHNLDLSNYAENATFKSEDFHTTMWFCTRATDTTIKTYMEGIATFMGRDFAITVKSFSRDAAFGRLDIELPSELTPFYKNEIKAHITLVHTGKASETGTFEPTQIVPLQATIQGKVMAAIHGNKMVDTLIL</sequence>
<name>A0A6C0ECZ6_9ZZZZ</name>
<protein>
    <submittedName>
        <fullName evidence="1">Uncharacterized protein</fullName>
    </submittedName>
</protein>
<dbReference type="EMBL" id="MN739799">
    <property type="protein sequence ID" value="QHT26612.1"/>
    <property type="molecule type" value="Genomic_DNA"/>
</dbReference>